<feature type="transmembrane region" description="Helical" evidence="4">
    <location>
        <begin position="6"/>
        <end position="25"/>
    </location>
</feature>
<dbReference type="InterPro" id="IPR000477">
    <property type="entry name" value="RT_dom"/>
</dbReference>
<dbReference type="Pfam" id="PF05919">
    <property type="entry name" value="Mitovir_RNA_pol"/>
    <property type="match status" value="1"/>
</dbReference>
<feature type="domain" description="Reverse transcriptase" evidence="5">
    <location>
        <begin position="214"/>
        <end position="441"/>
    </location>
</feature>
<keyword evidence="2" id="KW-0808">Transferase</keyword>
<dbReference type="SUPFAM" id="SSF56672">
    <property type="entry name" value="DNA/RNA polymerases"/>
    <property type="match status" value="1"/>
</dbReference>
<keyword evidence="3" id="KW-0548">Nucleotidyltransferase</keyword>
<proteinExistence type="predicted"/>
<evidence type="ECO:0000256" key="2">
    <source>
        <dbReference type="ARBA" id="ARBA00022679"/>
    </source>
</evidence>
<evidence type="ECO:0000256" key="4">
    <source>
        <dbReference type="SAM" id="Phobius"/>
    </source>
</evidence>
<dbReference type="PROSITE" id="PS50878">
    <property type="entry name" value="RT_POL"/>
    <property type="match status" value="1"/>
</dbReference>
<name>A0AA50AH41_9VIRU</name>
<dbReference type="PANTHER" id="PTHR34456:SF9">
    <property type="entry name" value="MITOVIRUS RNA-DEPENDENT RNA POLYMERASE"/>
    <property type="match status" value="1"/>
</dbReference>
<sequence length="723" mass="84140">MKTNNFIILFRLIKVLFNINLYPLLQSLKLFFKGAIKNWGTIYTIKYWKRVRLHCTRYMCGQPLLSNNMSIGLDKEGWPKVLSKFKFLADSKSVKDKKVLLTILNFTRSWKLTKNEWDKIEPDYSSITDKPKGNYIIPSGFINQFVRSYKLKSNIPTFNIRDVFLSNKGSPNGPSTISAMKNITMHGYSLMQSIFNLTSKEGIDYYCKIYSYAMNNEFYKDIKIKSLGKLSFIKDPEGKLRIVAISDYMTQLYLRPIHRILMNLLKHFDSDRTYTQDPNAKWDFGNTDSFWSLDLSSATDRFPISLQKRLLTRIFDQKISNSWEFILKERGFLTPEGDSVQYGAGQPMGTYSSWAAFTLTHHLVVHWCAHLNGISNFNQYIILGDDIVIKNDKIAKTYIEVIGKLGVSISAQKTHVSKDTYEFAKRWMRPKDSVELTGLPLNGLINNIKNPQIVASILYDYFIIKRNPFFSKLSLSKLVVNIYFSLPYYSFNKKSKKVKKIFLTLNRRDRNRIWTFITSLNITFNYNYDTLRNLLGVKIKSDSYMLPNAKEALLEYKRILTRGAAEYIMDLNRSTLALPSKLIDKFEVEDKNELVNYPIFTSISNTMHNLKDSIMSFDKDHSTLYDLSKELCELNIDSIFNKERNKIQSLMIMNKIFIKGINVINKHQDELFYGSSWADNSFDLELYPIIRMSLNNKTISNIEKGKWSKPMSPEQILAMWSSL</sequence>
<dbReference type="InterPro" id="IPR008686">
    <property type="entry name" value="RNA_pol_mitovir"/>
</dbReference>
<reference evidence="6" key="1">
    <citation type="journal article" date="2023" name="Front. Cell. Infect. Microbiol.">
        <title>Virome Analysis of an Ectomycorrhizal Fungus Suillus luteus Revealing Potential Evolutionary Implications.</title>
        <authorList>
            <person name="Liu H."/>
            <person name="Zhang Y."/>
            <person name="Liu Y."/>
            <person name="Xiao J."/>
            <person name="Huang Z."/>
            <person name="Li Y."/>
            <person name="Li H."/>
            <person name="Li P."/>
        </authorList>
    </citation>
    <scope>NUCLEOTIDE SEQUENCE</scope>
    <source>
        <strain evidence="6">SlMV6</strain>
    </source>
</reference>
<dbReference type="InterPro" id="IPR043502">
    <property type="entry name" value="DNA/RNA_pol_sf"/>
</dbReference>
<accession>A0AA50AH41</accession>
<keyword evidence="4" id="KW-1133">Transmembrane helix</keyword>
<keyword evidence="1 6" id="KW-0696">RNA-directed RNA polymerase</keyword>
<organism evidence="6">
    <name type="scientific">Suillus luteus mitovirus 6</name>
    <dbReference type="NCBI Taxonomy" id="3067815"/>
    <lineage>
        <taxon>Viruses</taxon>
        <taxon>Riboviria</taxon>
        <taxon>Orthornavirae</taxon>
        <taxon>Lenarviricota</taxon>
        <taxon>Howeltoviricetes</taxon>
        <taxon>Cryppavirales</taxon>
        <taxon>Mitoviridae</taxon>
        <taxon>Mitovirus</taxon>
    </lineage>
</organism>
<keyword evidence="4" id="KW-0812">Transmembrane</keyword>
<keyword evidence="4" id="KW-0472">Membrane</keyword>
<protein>
    <submittedName>
        <fullName evidence="6">RNA-dependent RNA polymerase</fullName>
    </submittedName>
</protein>
<evidence type="ECO:0000313" key="6">
    <source>
        <dbReference type="EMBL" id="WLK77423.1"/>
    </source>
</evidence>
<evidence type="ECO:0000259" key="5">
    <source>
        <dbReference type="PROSITE" id="PS50878"/>
    </source>
</evidence>
<evidence type="ECO:0000256" key="3">
    <source>
        <dbReference type="ARBA" id="ARBA00022695"/>
    </source>
</evidence>
<dbReference type="EMBL" id="OQ862550">
    <property type="protein sequence ID" value="WLK77423.1"/>
    <property type="molecule type" value="Genomic_RNA"/>
</dbReference>
<dbReference type="PANTHER" id="PTHR34456">
    <property type="entry name" value="MITOVIRUS RNA-DEPENDENT RNA POLYMERASE"/>
    <property type="match status" value="1"/>
</dbReference>
<dbReference type="GO" id="GO:0003968">
    <property type="term" value="F:RNA-directed RNA polymerase activity"/>
    <property type="evidence" value="ECO:0007669"/>
    <property type="project" value="UniProtKB-KW"/>
</dbReference>
<evidence type="ECO:0000256" key="1">
    <source>
        <dbReference type="ARBA" id="ARBA00022484"/>
    </source>
</evidence>